<comment type="caution">
    <text evidence="2">The sequence shown here is derived from an EMBL/GenBank/DDBJ whole genome shotgun (WGS) entry which is preliminary data.</text>
</comment>
<evidence type="ECO:0000313" key="2">
    <source>
        <dbReference type="EMBL" id="KAG6643725.1"/>
    </source>
</evidence>
<dbReference type="EMBL" id="CM031816">
    <property type="protein sequence ID" value="KAG6643725.1"/>
    <property type="molecule type" value="Genomic_DNA"/>
</dbReference>
<reference evidence="2" key="1">
    <citation type="submission" date="2020-12" db="EMBL/GenBank/DDBJ databases">
        <title>WGS assembly of Carya illinoinensis cv. Pawnee.</title>
        <authorList>
            <person name="Platts A."/>
            <person name="Shu S."/>
            <person name="Wright S."/>
            <person name="Barry K."/>
            <person name="Edger P."/>
            <person name="Pires J.C."/>
            <person name="Schmutz J."/>
        </authorList>
    </citation>
    <scope>NUCLEOTIDE SEQUENCE</scope>
    <source>
        <tissue evidence="2">Leaf</tissue>
    </source>
</reference>
<keyword evidence="1" id="KW-0472">Membrane</keyword>
<dbReference type="AlphaFoldDB" id="A0A8T1PLE7"/>
<organism evidence="2 3">
    <name type="scientific">Carya illinoinensis</name>
    <name type="common">Pecan</name>
    <dbReference type="NCBI Taxonomy" id="32201"/>
    <lineage>
        <taxon>Eukaryota</taxon>
        <taxon>Viridiplantae</taxon>
        <taxon>Streptophyta</taxon>
        <taxon>Embryophyta</taxon>
        <taxon>Tracheophyta</taxon>
        <taxon>Spermatophyta</taxon>
        <taxon>Magnoliopsida</taxon>
        <taxon>eudicotyledons</taxon>
        <taxon>Gunneridae</taxon>
        <taxon>Pentapetalae</taxon>
        <taxon>rosids</taxon>
        <taxon>fabids</taxon>
        <taxon>Fagales</taxon>
        <taxon>Juglandaceae</taxon>
        <taxon>Carya</taxon>
    </lineage>
</organism>
<keyword evidence="1" id="KW-1133">Transmembrane helix</keyword>
<evidence type="ECO:0008006" key="4">
    <source>
        <dbReference type="Google" id="ProtNLM"/>
    </source>
</evidence>
<proteinExistence type="predicted"/>
<name>A0A8T1PLE7_CARIL</name>
<accession>A0A8T1PLE7</accession>
<dbReference type="Proteomes" id="UP000811609">
    <property type="component" value="Chromosome 8"/>
</dbReference>
<protein>
    <recommendedName>
        <fullName evidence="4">Transmembrane protein</fullName>
    </recommendedName>
</protein>
<gene>
    <name evidence="2" type="ORF">CIPAW_08G006200</name>
</gene>
<keyword evidence="3" id="KW-1185">Reference proteome</keyword>
<sequence>MHNFENGHDGIEESEYSEINQRNGFCWLLKEHFLGIIVVVVFTFTLWCMRERERERERERLGFPFNQDMKSCRERRGEKERDREERLGIFLRCRLGTKRVGYGGCFKEELFM</sequence>
<evidence type="ECO:0000313" key="3">
    <source>
        <dbReference type="Proteomes" id="UP000811609"/>
    </source>
</evidence>
<feature type="transmembrane region" description="Helical" evidence="1">
    <location>
        <begin position="32"/>
        <end position="49"/>
    </location>
</feature>
<keyword evidence="1" id="KW-0812">Transmembrane</keyword>
<evidence type="ECO:0000256" key="1">
    <source>
        <dbReference type="SAM" id="Phobius"/>
    </source>
</evidence>